<gene>
    <name evidence="4" type="ORF">CLODIP_2_CD08352</name>
</gene>
<keyword evidence="1" id="KW-0812">Transmembrane</keyword>
<feature type="transmembrane region" description="Helical" evidence="1">
    <location>
        <begin position="176"/>
        <end position="200"/>
    </location>
</feature>
<dbReference type="Proteomes" id="UP000494165">
    <property type="component" value="Unassembled WGS sequence"/>
</dbReference>
<accession>A0A8S1CQ26</accession>
<feature type="signal peptide" evidence="2">
    <location>
        <begin position="1"/>
        <end position="18"/>
    </location>
</feature>
<dbReference type="Pfam" id="PF01757">
    <property type="entry name" value="Acyl_transf_3"/>
    <property type="match status" value="1"/>
</dbReference>
<dbReference type="AlphaFoldDB" id="A0A8S1CQ26"/>
<feature type="transmembrane region" description="Helical" evidence="1">
    <location>
        <begin position="527"/>
        <end position="550"/>
    </location>
</feature>
<dbReference type="PANTHER" id="PTHR11161">
    <property type="entry name" value="O-ACYLTRANSFERASE"/>
    <property type="match status" value="1"/>
</dbReference>
<dbReference type="EMBL" id="CADEPI010000057">
    <property type="protein sequence ID" value="CAB3370983.1"/>
    <property type="molecule type" value="Genomic_DNA"/>
</dbReference>
<dbReference type="InterPro" id="IPR006621">
    <property type="entry name" value="Nose-resist-to-fluoxetine_N"/>
</dbReference>
<keyword evidence="1" id="KW-1133">Transmembrane helix</keyword>
<proteinExistence type="predicted"/>
<feature type="chain" id="PRO_5035740339" description="Nose resistant-to-fluoxetine protein N-terminal domain-containing protein" evidence="2">
    <location>
        <begin position="19"/>
        <end position="641"/>
    </location>
</feature>
<keyword evidence="1" id="KW-0472">Membrane</keyword>
<feature type="domain" description="Nose resistant-to-fluoxetine protein N-terminal" evidence="3">
    <location>
        <begin position="22"/>
        <end position="158"/>
    </location>
</feature>
<keyword evidence="5" id="KW-1185">Reference proteome</keyword>
<feature type="transmembrane region" description="Helical" evidence="1">
    <location>
        <begin position="562"/>
        <end position="581"/>
    </location>
</feature>
<dbReference type="InterPro" id="IPR002656">
    <property type="entry name" value="Acyl_transf_3_dom"/>
</dbReference>
<sequence>MLLVKLLIFVVAIPWLPAQEVNLQCANDVIRTIEEALLQRSPWALRMIDATTKFPDGIYYGNWDLFGHWGECLSVSSNDEMIKGQFCRVTLVGLTNLTSSNEIHRLPLADPRVAVSESAVALKASICVPASCRPFDVSILVSGLFLFLTPGLPVVARVKEEECFTLETASPPLETWSIVFLATSGFIFIVLLVATIADIFGRGNKLMKSLSAVTTTRQLLNAKTGSLGCINGLKVLSMLWVVLGHKYQSMALFGNANPLQVIPYLRQTIFAIISNAYLSVDSFFFIGGFLLARSFFAAARRQSFDVLKFYLYRYLRLTVPLAVMVAFYLTVLNHLGNGPYWYTLIGQRMISTCQQNWWQVLAYVNNYIGIDKQCVEQSWYTSVDMQLALLSPLLLLPLLYSPRAGLQLAFLLLALSCILPGVITYLNNYPWGVDILSDYFSPLAYVRDIGLPTHTRATPYLVGVILAFFMQEHTAKSLGISKKIALLGWTFSTGACLSVIFTVVISFREDYVPDPIAAGFYAGLHKLGWSLGLAWIVFACANGLGGPVNAILSWRHFQPLSALTYSAYLTHLVVITALAGSRKVPNYASNYDTVHAFFGDLPFIFAASCILYYLVEAPVMVLLRYLFKKEGAARAKAGKSV</sequence>
<dbReference type="InterPro" id="IPR052728">
    <property type="entry name" value="O2_lipid_transport_reg"/>
</dbReference>
<feature type="transmembrane region" description="Helical" evidence="1">
    <location>
        <begin position="313"/>
        <end position="331"/>
    </location>
</feature>
<evidence type="ECO:0000259" key="3">
    <source>
        <dbReference type="SMART" id="SM00703"/>
    </source>
</evidence>
<evidence type="ECO:0000256" key="1">
    <source>
        <dbReference type="SAM" id="Phobius"/>
    </source>
</evidence>
<dbReference type="Pfam" id="PF20146">
    <property type="entry name" value="NRF"/>
    <property type="match status" value="1"/>
</dbReference>
<protein>
    <recommendedName>
        <fullName evidence="3">Nose resistant-to-fluoxetine protein N-terminal domain-containing protein</fullName>
    </recommendedName>
</protein>
<evidence type="ECO:0000313" key="4">
    <source>
        <dbReference type="EMBL" id="CAB3370983.1"/>
    </source>
</evidence>
<feature type="transmembrane region" description="Helical" evidence="1">
    <location>
        <begin position="486"/>
        <end position="507"/>
    </location>
</feature>
<dbReference type="PANTHER" id="PTHR11161:SF0">
    <property type="entry name" value="O-ACYLTRANSFERASE LIKE PROTEIN"/>
    <property type="match status" value="1"/>
</dbReference>
<dbReference type="SMART" id="SM00703">
    <property type="entry name" value="NRF"/>
    <property type="match status" value="1"/>
</dbReference>
<organism evidence="4 5">
    <name type="scientific">Cloeon dipterum</name>
    <dbReference type="NCBI Taxonomy" id="197152"/>
    <lineage>
        <taxon>Eukaryota</taxon>
        <taxon>Metazoa</taxon>
        <taxon>Ecdysozoa</taxon>
        <taxon>Arthropoda</taxon>
        <taxon>Hexapoda</taxon>
        <taxon>Insecta</taxon>
        <taxon>Pterygota</taxon>
        <taxon>Palaeoptera</taxon>
        <taxon>Ephemeroptera</taxon>
        <taxon>Pisciforma</taxon>
        <taxon>Baetidae</taxon>
        <taxon>Cloeon</taxon>
    </lineage>
</organism>
<feature type="transmembrane region" description="Helical" evidence="1">
    <location>
        <begin position="220"/>
        <end position="243"/>
    </location>
</feature>
<dbReference type="GO" id="GO:0016747">
    <property type="term" value="F:acyltransferase activity, transferring groups other than amino-acyl groups"/>
    <property type="evidence" value="ECO:0007669"/>
    <property type="project" value="InterPro"/>
</dbReference>
<comment type="caution">
    <text evidence="4">The sequence shown here is derived from an EMBL/GenBank/DDBJ whole genome shotgun (WGS) entry which is preliminary data.</text>
</comment>
<name>A0A8S1CQ26_9INSE</name>
<dbReference type="OrthoDB" id="118951at2759"/>
<feature type="transmembrane region" description="Helical" evidence="1">
    <location>
        <begin position="408"/>
        <end position="426"/>
    </location>
</feature>
<evidence type="ECO:0000313" key="5">
    <source>
        <dbReference type="Proteomes" id="UP000494165"/>
    </source>
</evidence>
<reference evidence="4 5" key="1">
    <citation type="submission" date="2020-04" db="EMBL/GenBank/DDBJ databases">
        <authorList>
            <person name="Alioto T."/>
            <person name="Alioto T."/>
            <person name="Gomez Garrido J."/>
        </authorList>
    </citation>
    <scope>NUCLEOTIDE SEQUENCE [LARGE SCALE GENOMIC DNA]</scope>
</reference>
<evidence type="ECO:0000256" key="2">
    <source>
        <dbReference type="SAM" id="SignalP"/>
    </source>
</evidence>
<keyword evidence="2" id="KW-0732">Signal</keyword>
<feature type="transmembrane region" description="Helical" evidence="1">
    <location>
        <begin position="269"/>
        <end position="292"/>
    </location>
</feature>
<feature type="transmembrane region" description="Helical" evidence="1">
    <location>
        <begin position="601"/>
        <end position="627"/>
    </location>
</feature>